<proteinExistence type="predicted"/>
<dbReference type="AlphaFoldDB" id="A0AAD3CH37"/>
<keyword evidence="6" id="KW-1185">Reference proteome</keyword>
<feature type="domain" description="Protein kinase" evidence="4">
    <location>
        <begin position="236"/>
        <end position="493"/>
    </location>
</feature>
<dbReference type="PROSITE" id="PS50011">
    <property type="entry name" value="PROTEIN_KINASE_DOM"/>
    <property type="match status" value="1"/>
</dbReference>
<keyword evidence="1" id="KW-0547">Nucleotide-binding</keyword>
<evidence type="ECO:0000313" key="6">
    <source>
        <dbReference type="Proteomes" id="UP001054902"/>
    </source>
</evidence>
<keyword evidence="5" id="KW-0808">Transferase</keyword>
<evidence type="ECO:0000313" key="5">
    <source>
        <dbReference type="EMBL" id="GFH45025.1"/>
    </source>
</evidence>
<dbReference type="Pfam" id="PF00069">
    <property type="entry name" value="Pkinase"/>
    <property type="match status" value="1"/>
</dbReference>
<evidence type="ECO:0000256" key="1">
    <source>
        <dbReference type="ARBA" id="ARBA00022741"/>
    </source>
</evidence>
<reference evidence="5 6" key="1">
    <citation type="journal article" date="2021" name="Sci. Rep.">
        <title>The genome of the diatom Chaetoceros tenuissimus carries an ancient integrated fragment of an extant virus.</title>
        <authorList>
            <person name="Hongo Y."/>
            <person name="Kimura K."/>
            <person name="Takaki Y."/>
            <person name="Yoshida Y."/>
            <person name="Baba S."/>
            <person name="Kobayashi G."/>
            <person name="Nagasaki K."/>
            <person name="Hano T."/>
            <person name="Tomaru Y."/>
        </authorList>
    </citation>
    <scope>NUCLEOTIDE SEQUENCE [LARGE SCALE GENOMIC DNA]</scope>
    <source>
        <strain evidence="5 6">NIES-3715</strain>
    </source>
</reference>
<dbReference type="CDD" id="cd05117">
    <property type="entry name" value="STKc_CAMK"/>
    <property type="match status" value="1"/>
</dbReference>
<dbReference type="FunFam" id="1.10.510.10:FF:000571">
    <property type="entry name" value="Maternal embryonic leucine zipper kinase"/>
    <property type="match status" value="1"/>
</dbReference>
<dbReference type="Proteomes" id="UP001054902">
    <property type="component" value="Unassembled WGS sequence"/>
</dbReference>
<protein>
    <submittedName>
        <fullName evidence="5">Calcium/calmodulin-dependent serine protein kinase</fullName>
    </submittedName>
</protein>
<evidence type="ECO:0000259" key="4">
    <source>
        <dbReference type="PROSITE" id="PS50011"/>
    </source>
</evidence>
<comment type="caution">
    <text evidence="5">The sequence shown here is derived from an EMBL/GenBank/DDBJ whole genome shotgun (WGS) entry which is preliminary data.</text>
</comment>
<evidence type="ECO:0000256" key="3">
    <source>
        <dbReference type="SAM" id="MobiDB-lite"/>
    </source>
</evidence>
<sequence length="596" mass="67419">MDSNLFIATHALKISDRRNSSFDGSCSTLNLPTRKSFDTVKPKDESKFSKNIRAEGAMPISRLVENVTMALMDVHNKSYGRPNPFAHGALSQLNRVNDNCYKAFDLKFVPEEMAWNGFVRYSSIQRKKVPNSTEVKKSKLEGKFAFRVECIKVSLPKPTKGHQTLYEIEENASEAHYSIDVITHDVKDVKSLDSSTRSVICDVTSYLASDIQQQILLDSLPDFPEGRNGDSFRSIYQLNKRLKSGSFATVCIGTHRKDRTKVAVKCVNRKKLSPNDDVSILQEVGVVTSLNHRNICPITDFFDEEDAYYIVMPLMEGGDVFDRIAAMKHYDEGVARVLVMKMLQAISHLHERNIAHCDLKSRNLLLHSTADDTSVVIADFGFAARVYASQSLSRRCGTPYFVAPEILLQSGYDTKSDLWSVGVIMYSILSGGLPFTGKSHLELFKAIVKKNFDFEGPEWTNVSSDTKDLICKLLVKNPKKRYSAKDALKHPWFKTNIRLLSTNNLNITSQRMKTFNARLAFKTAILATHTIIFWRNLARRSKETSEEREAKTKEVLFRVCGSFNDDFIDVEDASTESENKPSDESEHDTKKPKVLK</sequence>
<accession>A0AAD3CH37</accession>
<dbReference type="InterPro" id="IPR008271">
    <property type="entry name" value="Ser/Thr_kinase_AS"/>
</dbReference>
<dbReference type="SMART" id="SM00220">
    <property type="entry name" value="S_TKc"/>
    <property type="match status" value="1"/>
</dbReference>
<dbReference type="GO" id="GO:0004672">
    <property type="term" value="F:protein kinase activity"/>
    <property type="evidence" value="ECO:0007669"/>
    <property type="project" value="InterPro"/>
</dbReference>
<dbReference type="SUPFAM" id="SSF56112">
    <property type="entry name" value="Protein kinase-like (PK-like)"/>
    <property type="match status" value="1"/>
</dbReference>
<dbReference type="GO" id="GO:0005524">
    <property type="term" value="F:ATP binding"/>
    <property type="evidence" value="ECO:0007669"/>
    <property type="project" value="UniProtKB-KW"/>
</dbReference>
<gene>
    <name evidence="5" type="ORF">CTEN210_01499</name>
</gene>
<keyword evidence="5" id="KW-0418">Kinase</keyword>
<dbReference type="InterPro" id="IPR011009">
    <property type="entry name" value="Kinase-like_dom_sf"/>
</dbReference>
<keyword evidence="2" id="KW-0067">ATP-binding</keyword>
<feature type="region of interest" description="Disordered" evidence="3">
    <location>
        <begin position="573"/>
        <end position="596"/>
    </location>
</feature>
<dbReference type="PANTHER" id="PTHR24347">
    <property type="entry name" value="SERINE/THREONINE-PROTEIN KINASE"/>
    <property type="match status" value="1"/>
</dbReference>
<dbReference type="EMBL" id="BLLK01000020">
    <property type="protein sequence ID" value="GFH45025.1"/>
    <property type="molecule type" value="Genomic_DNA"/>
</dbReference>
<dbReference type="PROSITE" id="PS00108">
    <property type="entry name" value="PROTEIN_KINASE_ST"/>
    <property type="match status" value="1"/>
</dbReference>
<organism evidence="5 6">
    <name type="scientific">Chaetoceros tenuissimus</name>
    <dbReference type="NCBI Taxonomy" id="426638"/>
    <lineage>
        <taxon>Eukaryota</taxon>
        <taxon>Sar</taxon>
        <taxon>Stramenopiles</taxon>
        <taxon>Ochrophyta</taxon>
        <taxon>Bacillariophyta</taxon>
        <taxon>Coscinodiscophyceae</taxon>
        <taxon>Chaetocerotophycidae</taxon>
        <taxon>Chaetocerotales</taxon>
        <taxon>Chaetocerotaceae</taxon>
        <taxon>Chaetoceros</taxon>
    </lineage>
</organism>
<dbReference type="Gene3D" id="1.10.510.10">
    <property type="entry name" value="Transferase(Phosphotransferase) domain 1"/>
    <property type="match status" value="1"/>
</dbReference>
<name>A0AAD3CH37_9STRA</name>
<evidence type="ECO:0000256" key="2">
    <source>
        <dbReference type="ARBA" id="ARBA00022840"/>
    </source>
</evidence>
<feature type="compositionally biased region" description="Basic and acidic residues" evidence="3">
    <location>
        <begin position="577"/>
        <end position="596"/>
    </location>
</feature>
<dbReference type="InterPro" id="IPR000719">
    <property type="entry name" value="Prot_kinase_dom"/>
</dbReference>